<feature type="chain" id="PRO_5021889352" evidence="1">
    <location>
        <begin position="19"/>
        <end position="102"/>
    </location>
</feature>
<evidence type="ECO:0000313" key="3">
    <source>
        <dbReference type="Proteomes" id="UP000316270"/>
    </source>
</evidence>
<accession>A0A517L7M4</accession>
<reference evidence="2 3" key="1">
    <citation type="submission" date="2019-07" db="EMBL/GenBank/DDBJ databases">
        <title>Finished genome of Venturia effusa.</title>
        <authorList>
            <person name="Young C.A."/>
            <person name="Cox M.P."/>
            <person name="Ganley A.R.D."/>
            <person name="David W.J."/>
        </authorList>
    </citation>
    <scope>NUCLEOTIDE SEQUENCE [LARGE SCALE GENOMIC DNA]</scope>
    <source>
        <strain evidence="3">albino</strain>
    </source>
</reference>
<sequence length="102" mass="11523">MKLSSTLAFLLSIIPVSAKLFRLCCCVYKNKCDLLTTNLVAFYYAPEGALGISGDWWSTQEGAPYACQSCYAYARGHLGILNDQWIKAEDWRRWCSLNKVDS</sequence>
<name>A0A517L7M4_9PEZI</name>
<evidence type="ECO:0000256" key="1">
    <source>
        <dbReference type="SAM" id="SignalP"/>
    </source>
</evidence>
<gene>
    <name evidence="2" type="ORF">FKW77_007452</name>
</gene>
<proteinExistence type="predicted"/>
<dbReference type="Proteomes" id="UP000316270">
    <property type="component" value="Chromosome 6"/>
</dbReference>
<protein>
    <submittedName>
        <fullName evidence="2">Uncharacterized protein</fullName>
    </submittedName>
</protein>
<keyword evidence="1" id="KW-0732">Signal</keyword>
<keyword evidence="3" id="KW-1185">Reference proteome</keyword>
<evidence type="ECO:0000313" key="2">
    <source>
        <dbReference type="EMBL" id="QDS71640.1"/>
    </source>
</evidence>
<dbReference type="EMBL" id="CP042190">
    <property type="protein sequence ID" value="QDS71640.1"/>
    <property type="molecule type" value="Genomic_DNA"/>
</dbReference>
<feature type="signal peptide" evidence="1">
    <location>
        <begin position="1"/>
        <end position="18"/>
    </location>
</feature>
<organism evidence="2 3">
    <name type="scientific">Venturia effusa</name>
    <dbReference type="NCBI Taxonomy" id="50376"/>
    <lineage>
        <taxon>Eukaryota</taxon>
        <taxon>Fungi</taxon>
        <taxon>Dikarya</taxon>
        <taxon>Ascomycota</taxon>
        <taxon>Pezizomycotina</taxon>
        <taxon>Dothideomycetes</taxon>
        <taxon>Pleosporomycetidae</taxon>
        <taxon>Venturiales</taxon>
        <taxon>Venturiaceae</taxon>
        <taxon>Venturia</taxon>
    </lineage>
</organism>
<dbReference type="AlphaFoldDB" id="A0A517L7M4"/>